<organism evidence="1 2">
    <name type="scientific">Dentiscutata erythropus</name>
    <dbReference type="NCBI Taxonomy" id="1348616"/>
    <lineage>
        <taxon>Eukaryota</taxon>
        <taxon>Fungi</taxon>
        <taxon>Fungi incertae sedis</taxon>
        <taxon>Mucoromycota</taxon>
        <taxon>Glomeromycotina</taxon>
        <taxon>Glomeromycetes</taxon>
        <taxon>Diversisporales</taxon>
        <taxon>Gigasporaceae</taxon>
        <taxon>Dentiscutata</taxon>
    </lineage>
</organism>
<evidence type="ECO:0000313" key="1">
    <source>
        <dbReference type="EMBL" id="CAG8572461.1"/>
    </source>
</evidence>
<dbReference type="AlphaFoldDB" id="A0A9N9G057"/>
<evidence type="ECO:0000313" key="2">
    <source>
        <dbReference type="Proteomes" id="UP000789405"/>
    </source>
</evidence>
<name>A0A9N9G057_9GLOM</name>
<protein>
    <submittedName>
        <fullName evidence="1">23109_t:CDS:1</fullName>
    </submittedName>
</protein>
<gene>
    <name evidence="1" type="ORF">DERYTH_LOCUS6275</name>
</gene>
<dbReference type="OrthoDB" id="2361506at2759"/>
<proteinExistence type="predicted"/>
<dbReference type="EMBL" id="CAJVPY010002801">
    <property type="protein sequence ID" value="CAG8572461.1"/>
    <property type="molecule type" value="Genomic_DNA"/>
</dbReference>
<reference evidence="1" key="1">
    <citation type="submission" date="2021-06" db="EMBL/GenBank/DDBJ databases">
        <authorList>
            <person name="Kallberg Y."/>
            <person name="Tangrot J."/>
            <person name="Rosling A."/>
        </authorList>
    </citation>
    <scope>NUCLEOTIDE SEQUENCE</scope>
    <source>
        <strain evidence="1">MA453B</strain>
    </source>
</reference>
<accession>A0A9N9G057</accession>
<sequence>MQSKTVTATKSKRGRKAYITPEKTDTTGKCHFMIVKRVQNVVKKKNKSQCKNCDINEEYINTLSERINKIEHLIKDFEKGMKNFGQKQSNDDDRTNNTNFLQMDTDSLIKFSERPEFVLFNDINSQPQFSPYYPNNIYIDQNIAPQYFDATMPFDNRPFSFYPN</sequence>
<dbReference type="Proteomes" id="UP000789405">
    <property type="component" value="Unassembled WGS sequence"/>
</dbReference>
<keyword evidence="2" id="KW-1185">Reference proteome</keyword>
<comment type="caution">
    <text evidence="1">The sequence shown here is derived from an EMBL/GenBank/DDBJ whole genome shotgun (WGS) entry which is preliminary data.</text>
</comment>